<dbReference type="EMBL" id="SMFM01000007">
    <property type="protein sequence ID" value="TDD74862.1"/>
    <property type="molecule type" value="Genomic_DNA"/>
</dbReference>
<proteinExistence type="predicted"/>
<reference evidence="1 2" key="1">
    <citation type="submission" date="2019-03" db="EMBL/GenBank/DDBJ databases">
        <title>Flavobacterium AT-3-2 sp. nov., isolated from arctic soil.</title>
        <authorList>
            <person name="Chaudhary D.K."/>
        </authorList>
    </citation>
    <scope>NUCLEOTIDE SEQUENCE [LARGE SCALE GENOMIC DNA]</scope>
    <source>
        <strain evidence="1 2">AT-3-2</strain>
    </source>
</reference>
<sequence>MFKNLFSKKEYSSKTGFFKVEDKELIPINDLEKGSINDCIEKIGFPTNHIYTIHSFDSNKISVLGFKTLTKSLEFVLAVNRTKISFSDVSKAVKGIDWEFEYSDLNVEDILQEGIDYENFDLDFVNSIIDLTKEDKNLYKSQKLELYLQFEKGILTAFTSSEWENSSTKWLKNINPNMVESMVREAKQHQRNEIEAMQEVNNQTKALMNVPEAMKNEFLPLHKNGNGNFNFYNLVIAHYTQDCNLDDFLFMNKGRYKKTDDRTFGVGNFNYEFGNNKELKNIYEQ</sequence>
<evidence type="ECO:0000313" key="1">
    <source>
        <dbReference type="EMBL" id="TDD74862.1"/>
    </source>
</evidence>
<dbReference type="RefSeq" id="WP_131910245.1">
    <property type="nucleotide sequence ID" value="NZ_SMFM01000007.1"/>
</dbReference>
<dbReference type="Proteomes" id="UP000295278">
    <property type="component" value="Unassembled WGS sequence"/>
</dbReference>
<comment type="caution">
    <text evidence="1">The sequence shown here is derived from an EMBL/GenBank/DDBJ whole genome shotgun (WGS) entry which is preliminary data.</text>
</comment>
<keyword evidence="2" id="KW-1185">Reference proteome</keyword>
<organism evidence="1 2">
    <name type="scientific">Flavobacterium caseinilyticum</name>
    <dbReference type="NCBI Taxonomy" id="2541732"/>
    <lineage>
        <taxon>Bacteria</taxon>
        <taxon>Pseudomonadati</taxon>
        <taxon>Bacteroidota</taxon>
        <taxon>Flavobacteriia</taxon>
        <taxon>Flavobacteriales</taxon>
        <taxon>Flavobacteriaceae</taxon>
        <taxon>Flavobacterium</taxon>
    </lineage>
</organism>
<evidence type="ECO:0000313" key="2">
    <source>
        <dbReference type="Proteomes" id="UP000295278"/>
    </source>
</evidence>
<accession>A0A4R5AW60</accession>
<dbReference type="OrthoDB" id="979429at2"/>
<name>A0A4R5AW60_9FLAO</name>
<protein>
    <submittedName>
        <fullName evidence="1">Uncharacterized protein</fullName>
    </submittedName>
</protein>
<gene>
    <name evidence="1" type="ORF">E0F89_13200</name>
</gene>
<dbReference type="AlphaFoldDB" id="A0A4R5AW60"/>